<name>A0A0A8ZTB7_ARUDO</name>
<sequence>MGNLRWKLCGLVWRSGGSFLLPHSLCLLQFCKLKYFDSA</sequence>
<reference evidence="1" key="2">
    <citation type="journal article" date="2015" name="Data Brief">
        <title>Shoot transcriptome of the giant reed, Arundo donax.</title>
        <authorList>
            <person name="Barrero R.A."/>
            <person name="Guerrero F.D."/>
            <person name="Moolhuijzen P."/>
            <person name="Goolsby J.A."/>
            <person name="Tidwell J."/>
            <person name="Bellgard S.E."/>
            <person name="Bellgard M.I."/>
        </authorList>
    </citation>
    <scope>NUCLEOTIDE SEQUENCE</scope>
    <source>
        <tissue evidence="1">Shoot tissue taken approximately 20 cm above the soil surface</tissue>
    </source>
</reference>
<proteinExistence type="predicted"/>
<dbReference type="AlphaFoldDB" id="A0A0A8ZTB7"/>
<dbReference type="EMBL" id="GBRH01255286">
    <property type="protein sequence ID" value="JAD42609.1"/>
    <property type="molecule type" value="Transcribed_RNA"/>
</dbReference>
<organism evidence="1">
    <name type="scientific">Arundo donax</name>
    <name type="common">Giant reed</name>
    <name type="synonym">Donax arundinaceus</name>
    <dbReference type="NCBI Taxonomy" id="35708"/>
    <lineage>
        <taxon>Eukaryota</taxon>
        <taxon>Viridiplantae</taxon>
        <taxon>Streptophyta</taxon>
        <taxon>Embryophyta</taxon>
        <taxon>Tracheophyta</taxon>
        <taxon>Spermatophyta</taxon>
        <taxon>Magnoliopsida</taxon>
        <taxon>Liliopsida</taxon>
        <taxon>Poales</taxon>
        <taxon>Poaceae</taxon>
        <taxon>PACMAD clade</taxon>
        <taxon>Arundinoideae</taxon>
        <taxon>Arundineae</taxon>
        <taxon>Arundo</taxon>
    </lineage>
</organism>
<reference evidence="1" key="1">
    <citation type="submission" date="2014-09" db="EMBL/GenBank/DDBJ databases">
        <authorList>
            <person name="Magalhaes I.L.F."/>
            <person name="Oliveira U."/>
            <person name="Santos F.R."/>
            <person name="Vidigal T.H.D.A."/>
            <person name="Brescovit A.D."/>
            <person name="Santos A.J."/>
        </authorList>
    </citation>
    <scope>NUCLEOTIDE SEQUENCE</scope>
    <source>
        <tissue evidence="1">Shoot tissue taken approximately 20 cm above the soil surface</tissue>
    </source>
</reference>
<evidence type="ECO:0000313" key="1">
    <source>
        <dbReference type="EMBL" id="JAD42609.1"/>
    </source>
</evidence>
<accession>A0A0A8ZTB7</accession>
<protein>
    <submittedName>
        <fullName evidence="1">Uncharacterized protein</fullName>
    </submittedName>
</protein>